<gene>
    <name evidence="1" type="ORF">S01H4_49734</name>
</gene>
<accession>X1C1A0</accession>
<organism evidence="1">
    <name type="scientific">marine sediment metagenome</name>
    <dbReference type="NCBI Taxonomy" id="412755"/>
    <lineage>
        <taxon>unclassified sequences</taxon>
        <taxon>metagenomes</taxon>
        <taxon>ecological metagenomes</taxon>
    </lineage>
</organism>
<comment type="caution">
    <text evidence="1">The sequence shown here is derived from an EMBL/GenBank/DDBJ whole genome shotgun (WGS) entry which is preliminary data.</text>
</comment>
<proteinExistence type="predicted"/>
<protein>
    <submittedName>
        <fullName evidence="1">Uncharacterized protein</fullName>
    </submittedName>
</protein>
<dbReference type="EMBL" id="BART01028166">
    <property type="protein sequence ID" value="GAH01881.1"/>
    <property type="molecule type" value="Genomic_DNA"/>
</dbReference>
<name>X1C1A0_9ZZZZ</name>
<reference evidence="1" key="1">
    <citation type="journal article" date="2014" name="Front. Microbiol.">
        <title>High frequency of phylogenetically diverse reductive dehalogenase-homologous genes in deep subseafloor sedimentary metagenomes.</title>
        <authorList>
            <person name="Kawai M."/>
            <person name="Futagami T."/>
            <person name="Toyoda A."/>
            <person name="Takaki Y."/>
            <person name="Nishi S."/>
            <person name="Hori S."/>
            <person name="Arai W."/>
            <person name="Tsubouchi T."/>
            <person name="Morono Y."/>
            <person name="Uchiyama I."/>
            <person name="Ito T."/>
            <person name="Fujiyama A."/>
            <person name="Inagaki F."/>
            <person name="Takami H."/>
        </authorList>
    </citation>
    <scope>NUCLEOTIDE SEQUENCE</scope>
    <source>
        <strain evidence="1">Expedition CK06-06</strain>
    </source>
</reference>
<sequence length="88" mass="10778">MEERYPPKRPGRPRVEVDYALVLRLRDRENLGWSRGAEVYRRRTGQWISKDTFKRRYREAKAMKSPLERVIEELEWKLKTRGTTEGRW</sequence>
<evidence type="ECO:0000313" key="1">
    <source>
        <dbReference type="EMBL" id="GAH01881.1"/>
    </source>
</evidence>
<dbReference type="AlphaFoldDB" id="X1C1A0"/>